<sequence>MATDGESVDVDLHEENGQTTKEPKSKKHDSGTADLEKVTDYVEEAEISSQSIGDVMKAVSDQQKLEVAEKQVKEKELTKVKINKDDVDIIVNEMEISRTVAEKTLRKHKGNLVEALVALTD</sequence>
<dbReference type="InterPro" id="IPR038922">
    <property type="entry name" value="HYPK_UBA"/>
</dbReference>
<dbReference type="EMBL" id="JAZGQO010000007">
    <property type="protein sequence ID" value="KAK6181558.1"/>
    <property type="molecule type" value="Genomic_DNA"/>
</dbReference>
<evidence type="ECO:0000313" key="4">
    <source>
        <dbReference type="Proteomes" id="UP001347796"/>
    </source>
</evidence>
<name>A0AAN8PRS1_PATCE</name>
<proteinExistence type="predicted"/>
<protein>
    <recommendedName>
        <fullName evidence="2">Nascent polypeptide-associated complex subunit alpha-like UBA domain-containing protein</fullName>
    </recommendedName>
</protein>
<gene>
    <name evidence="3" type="ORF">SNE40_009388</name>
</gene>
<dbReference type="InterPro" id="IPR052617">
    <property type="entry name" value="Huntingtin-int_K"/>
</dbReference>
<accession>A0AAN8PRS1</accession>
<dbReference type="Gene3D" id="1.10.8.10">
    <property type="entry name" value="DNA helicase RuvA subunit, C-terminal domain"/>
    <property type="match status" value="1"/>
</dbReference>
<dbReference type="CDD" id="cd14361">
    <property type="entry name" value="UBA_HYPK"/>
    <property type="match status" value="1"/>
</dbReference>
<dbReference type="Proteomes" id="UP001347796">
    <property type="component" value="Unassembled WGS sequence"/>
</dbReference>
<evidence type="ECO:0000259" key="2">
    <source>
        <dbReference type="Pfam" id="PF19026"/>
    </source>
</evidence>
<comment type="caution">
    <text evidence="3">The sequence shown here is derived from an EMBL/GenBank/DDBJ whole genome shotgun (WGS) entry which is preliminary data.</text>
</comment>
<dbReference type="Pfam" id="PF19026">
    <property type="entry name" value="UBA_HYPK"/>
    <property type="match status" value="1"/>
</dbReference>
<dbReference type="AlphaFoldDB" id="A0AAN8PRS1"/>
<evidence type="ECO:0000256" key="1">
    <source>
        <dbReference type="SAM" id="MobiDB-lite"/>
    </source>
</evidence>
<feature type="region of interest" description="Disordered" evidence="1">
    <location>
        <begin position="1"/>
        <end position="33"/>
    </location>
</feature>
<dbReference type="InterPro" id="IPR044034">
    <property type="entry name" value="NAC-like_UBA"/>
</dbReference>
<organism evidence="3 4">
    <name type="scientific">Patella caerulea</name>
    <name type="common">Rayed Mediterranean limpet</name>
    <dbReference type="NCBI Taxonomy" id="87958"/>
    <lineage>
        <taxon>Eukaryota</taxon>
        <taxon>Metazoa</taxon>
        <taxon>Spiralia</taxon>
        <taxon>Lophotrochozoa</taxon>
        <taxon>Mollusca</taxon>
        <taxon>Gastropoda</taxon>
        <taxon>Patellogastropoda</taxon>
        <taxon>Patelloidea</taxon>
        <taxon>Patellidae</taxon>
        <taxon>Patella</taxon>
    </lineage>
</organism>
<reference evidence="3 4" key="1">
    <citation type="submission" date="2024-01" db="EMBL/GenBank/DDBJ databases">
        <title>The genome of the rayed Mediterranean limpet Patella caerulea (Linnaeus, 1758).</title>
        <authorList>
            <person name="Anh-Thu Weber A."/>
            <person name="Halstead-Nussloch G."/>
        </authorList>
    </citation>
    <scope>NUCLEOTIDE SEQUENCE [LARGE SCALE GENOMIC DNA]</scope>
    <source>
        <strain evidence="3">AATW-2023a</strain>
        <tissue evidence="3">Whole specimen</tissue>
    </source>
</reference>
<keyword evidence="4" id="KW-1185">Reference proteome</keyword>
<dbReference type="GO" id="GO:0043066">
    <property type="term" value="P:negative regulation of apoptotic process"/>
    <property type="evidence" value="ECO:0007669"/>
    <property type="project" value="TreeGrafter"/>
</dbReference>
<feature type="domain" description="Nascent polypeptide-associated complex subunit alpha-like UBA" evidence="2">
    <location>
        <begin position="80"/>
        <end position="120"/>
    </location>
</feature>
<dbReference type="GO" id="GO:0050821">
    <property type="term" value="P:protein stabilization"/>
    <property type="evidence" value="ECO:0007669"/>
    <property type="project" value="TreeGrafter"/>
</dbReference>
<evidence type="ECO:0000313" key="3">
    <source>
        <dbReference type="EMBL" id="KAK6181558.1"/>
    </source>
</evidence>
<dbReference type="PANTHER" id="PTHR31184">
    <property type="entry name" value="HUNTINGTIN-INTERACTING PROTEIN K FAMILY MEMBER"/>
    <property type="match status" value="1"/>
</dbReference>
<dbReference type="PANTHER" id="PTHR31184:SF2">
    <property type="entry name" value="HUNTINGTIN-INTERACTING PROTEIN K"/>
    <property type="match status" value="1"/>
</dbReference>